<proteinExistence type="predicted"/>
<evidence type="ECO:0000313" key="1">
    <source>
        <dbReference type="EMBL" id="GBM17109.1"/>
    </source>
</evidence>
<comment type="caution">
    <text evidence="1">The sequence shown here is derived from an EMBL/GenBank/DDBJ whole genome shotgun (WGS) entry which is preliminary data.</text>
</comment>
<evidence type="ECO:0000313" key="2">
    <source>
        <dbReference type="Proteomes" id="UP000499080"/>
    </source>
</evidence>
<dbReference type="AlphaFoldDB" id="A0A4Y2DLP2"/>
<dbReference type="EMBL" id="BGPR01000382">
    <property type="protein sequence ID" value="GBM17109.1"/>
    <property type="molecule type" value="Genomic_DNA"/>
</dbReference>
<keyword evidence="2" id="KW-1185">Reference proteome</keyword>
<accession>A0A4Y2DLP2</accession>
<gene>
    <name evidence="1" type="ORF">AVEN_133361_1</name>
</gene>
<dbReference type="Proteomes" id="UP000499080">
    <property type="component" value="Unassembled WGS sequence"/>
</dbReference>
<sequence>MHANESKYGQNKTPDIFRIVRLIMRQTIPHNFASLTVACHIKMRLLVNACDNKSYYSNREVLNYSGSWERGEVVESHFQEHSKRSLWDCEPVIWLATPLG</sequence>
<name>A0A4Y2DLP2_ARAVE</name>
<organism evidence="1 2">
    <name type="scientific">Araneus ventricosus</name>
    <name type="common">Orbweaver spider</name>
    <name type="synonym">Epeira ventricosa</name>
    <dbReference type="NCBI Taxonomy" id="182803"/>
    <lineage>
        <taxon>Eukaryota</taxon>
        <taxon>Metazoa</taxon>
        <taxon>Ecdysozoa</taxon>
        <taxon>Arthropoda</taxon>
        <taxon>Chelicerata</taxon>
        <taxon>Arachnida</taxon>
        <taxon>Araneae</taxon>
        <taxon>Araneomorphae</taxon>
        <taxon>Entelegynae</taxon>
        <taxon>Araneoidea</taxon>
        <taxon>Araneidae</taxon>
        <taxon>Araneus</taxon>
    </lineage>
</organism>
<reference evidence="1 2" key="1">
    <citation type="journal article" date="2019" name="Sci. Rep.">
        <title>Orb-weaving spider Araneus ventricosus genome elucidates the spidroin gene catalogue.</title>
        <authorList>
            <person name="Kono N."/>
            <person name="Nakamura H."/>
            <person name="Ohtoshi R."/>
            <person name="Moran D.A.P."/>
            <person name="Shinohara A."/>
            <person name="Yoshida Y."/>
            <person name="Fujiwara M."/>
            <person name="Mori M."/>
            <person name="Tomita M."/>
            <person name="Arakawa K."/>
        </authorList>
    </citation>
    <scope>NUCLEOTIDE SEQUENCE [LARGE SCALE GENOMIC DNA]</scope>
</reference>
<protein>
    <submittedName>
        <fullName evidence="1">Uncharacterized protein</fullName>
    </submittedName>
</protein>